<dbReference type="RefSeq" id="WP_338398209.1">
    <property type="nucleotide sequence ID" value="NZ_AP025293.1"/>
</dbReference>
<dbReference type="Proteomes" id="UP001354989">
    <property type="component" value="Plasmid pPP1"/>
</dbReference>
<gene>
    <name evidence="2" type="ORF">PEPS_32790</name>
</gene>
<feature type="region of interest" description="Disordered" evidence="1">
    <location>
        <begin position="532"/>
        <end position="556"/>
    </location>
</feature>
<evidence type="ECO:0008006" key="4">
    <source>
        <dbReference type="Google" id="ProtNLM"/>
    </source>
</evidence>
<proteinExistence type="predicted"/>
<evidence type="ECO:0000313" key="2">
    <source>
        <dbReference type="EMBL" id="BDD00999.1"/>
    </source>
</evidence>
<dbReference type="EMBL" id="AP025293">
    <property type="protein sequence ID" value="BDD00999.1"/>
    <property type="molecule type" value="Genomic_DNA"/>
</dbReference>
<sequence length="556" mass="63319">MKKYLTHGAGLFLLILLLISLASYLIGHMLESQIKEQLKQITIAKDADNYKIDLASFDIHWSEVMADASGISIQPKFSSDKSQLFGNIDRVQVKIGWGFWRAFFGEVHLENMQFDKPELTFYHRNQAQTNTPERINVIAQLQENVSSVGLQNFSIKDGKITIIDVDKKDSTLFFSTMLNLRFEGLSTTLDQNKLKVHCDSVGFQYRHFQLLLQKANYLLTAKNIELNSEGTNFQLDSLQLSSTISVQERSRLLGHQTDQLNVHVAHATGKYLDFDAFLSSSLLHLGLMEIDSAHLTLKRDKNFPENKRTKVSPLKALARSEFQFILDTLKVAHSKIDYLEKDPKSDHYGNVDLDAVNMTLYGLANPAQTASLKGEFSTKFYQIAPLQMSFSMPYQPEQLLMTADIKVGGFPIKIFDAFCSPALGVEFPKGEVIASTIHLELGRNIGRGNMGLYYKDLKIKLVNPNTESQNFGKKAGSWLANHLLLKNHNYRKKEHRNYPLYYERQFNKSIIAYTVKTIFSGLAPTFTGIDITKHKRKKAHKKPSKHKREAHQQHQK</sequence>
<accession>A0ABN6LDQ7</accession>
<protein>
    <recommendedName>
        <fullName evidence="4">AsmA-like C-terminal domain-containing protein</fullName>
    </recommendedName>
</protein>
<keyword evidence="2" id="KW-0614">Plasmid</keyword>
<name>A0ABN6LDQ7_9BACT</name>
<geneLocation type="plasmid" evidence="2 3">
    <name>pPP1</name>
</geneLocation>
<evidence type="ECO:0000313" key="3">
    <source>
        <dbReference type="Proteomes" id="UP001354989"/>
    </source>
</evidence>
<evidence type="ECO:0000256" key="1">
    <source>
        <dbReference type="SAM" id="MobiDB-lite"/>
    </source>
</evidence>
<feature type="compositionally biased region" description="Basic residues" evidence="1">
    <location>
        <begin position="533"/>
        <end position="556"/>
    </location>
</feature>
<organism evidence="2 3">
    <name type="scientific">Persicobacter psychrovividus</name>
    <dbReference type="NCBI Taxonomy" id="387638"/>
    <lineage>
        <taxon>Bacteria</taxon>
        <taxon>Pseudomonadati</taxon>
        <taxon>Bacteroidota</taxon>
        <taxon>Cytophagia</taxon>
        <taxon>Cytophagales</taxon>
        <taxon>Persicobacteraceae</taxon>
        <taxon>Persicobacter</taxon>
    </lineage>
</organism>
<reference evidence="2 3" key="1">
    <citation type="submission" date="2021-12" db="EMBL/GenBank/DDBJ databases">
        <title>Genome sequencing of bacteria with rrn-lacking chromosome and rrn-plasmid.</title>
        <authorList>
            <person name="Anda M."/>
            <person name="Iwasaki W."/>
        </authorList>
    </citation>
    <scope>NUCLEOTIDE SEQUENCE [LARGE SCALE GENOMIC DNA]</scope>
    <source>
        <strain evidence="2 3">NBRC 101262</strain>
        <plasmid evidence="2 3">pPP1</plasmid>
    </source>
</reference>
<keyword evidence="3" id="KW-1185">Reference proteome</keyword>